<dbReference type="InterPro" id="IPR036641">
    <property type="entry name" value="HPT_dom_sf"/>
</dbReference>
<organism evidence="12 13">
    <name type="scientific">Tengunoibacter tsumagoiensis</name>
    <dbReference type="NCBI Taxonomy" id="2014871"/>
    <lineage>
        <taxon>Bacteria</taxon>
        <taxon>Bacillati</taxon>
        <taxon>Chloroflexota</taxon>
        <taxon>Ktedonobacteria</taxon>
        <taxon>Ktedonobacterales</taxon>
        <taxon>Dictyobacteraceae</taxon>
        <taxon>Tengunoibacter</taxon>
    </lineage>
</organism>
<dbReference type="InterPro" id="IPR011006">
    <property type="entry name" value="CheY-like_superfamily"/>
</dbReference>
<dbReference type="OrthoDB" id="9803176at2"/>
<comment type="catalytic activity">
    <reaction evidence="1">
        <text>ATP + protein L-histidine = ADP + protein N-phospho-L-histidine.</text>
        <dbReference type="EC" id="2.7.13.3"/>
    </reaction>
</comment>
<dbReference type="SUPFAM" id="SSF50341">
    <property type="entry name" value="CheW-like"/>
    <property type="match status" value="1"/>
</dbReference>
<dbReference type="InterPro" id="IPR036061">
    <property type="entry name" value="CheW-like_dom_sf"/>
</dbReference>
<proteinExistence type="predicted"/>
<dbReference type="Proteomes" id="UP000287352">
    <property type="component" value="Unassembled WGS sequence"/>
</dbReference>
<dbReference type="InterPro" id="IPR002545">
    <property type="entry name" value="CheW-lke_dom"/>
</dbReference>
<dbReference type="Gene3D" id="2.30.30.40">
    <property type="entry name" value="SH3 Domains"/>
    <property type="match status" value="1"/>
</dbReference>
<feature type="modified residue" description="Phosphohistidine" evidence="6">
    <location>
        <position position="102"/>
    </location>
</feature>
<dbReference type="EC" id="2.7.13.3" evidence="2"/>
<feature type="domain" description="HPt" evidence="11">
    <location>
        <begin position="54"/>
        <end position="162"/>
    </location>
</feature>
<dbReference type="PROSITE" id="PS50110">
    <property type="entry name" value="RESPONSE_REGULATORY"/>
    <property type="match status" value="1"/>
</dbReference>
<dbReference type="SMART" id="SM00448">
    <property type="entry name" value="REC"/>
    <property type="match status" value="1"/>
</dbReference>
<protein>
    <recommendedName>
        <fullName evidence="2">histidine kinase</fullName>
        <ecNumber evidence="2">2.7.13.3</ecNumber>
    </recommendedName>
</protein>
<dbReference type="RefSeq" id="WP_126578402.1">
    <property type="nucleotide sequence ID" value="NZ_BIFR01000001.1"/>
</dbReference>
<accession>A0A401ZVA6</accession>
<dbReference type="Pfam" id="PF01584">
    <property type="entry name" value="CheW"/>
    <property type="match status" value="1"/>
</dbReference>
<evidence type="ECO:0000313" key="12">
    <source>
        <dbReference type="EMBL" id="GCE10831.1"/>
    </source>
</evidence>
<dbReference type="PROSITE" id="PS50894">
    <property type="entry name" value="HPT"/>
    <property type="match status" value="1"/>
</dbReference>
<evidence type="ECO:0000256" key="4">
    <source>
        <dbReference type="ARBA" id="ARBA00022679"/>
    </source>
</evidence>
<evidence type="ECO:0000256" key="9">
    <source>
        <dbReference type="SAM" id="MobiDB-lite"/>
    </source>
</evidence>
<evidence type="ECO:0000313" key="13">
    <source>
        <dbReference type="Proteomes" id="UP000287352"/>
    </source>
</evidence>
<evidence type="ECO:0000256" key="7">
    <source>
        <dbReference type="PROSITE-ProRule" id="PRU00169"/>
    </source>
</evidence>
<dbReference type="SUPFAM" id="SSF52172">
    <property type="entry name" value="CheY-like"/>
    <property type="match status" value="1"/>
</dbReference>
<dbReference type="InterPro" id="IPR051315">
    <property type="entry name" value="Bact_Chemotaxis_CheA"/>
</dbReference>
<dbReference type="Pfam" id="PF00072">
    <property type="entry name" value="Response_reg"/>
    <property type="match status" value="1"/>
</dbReference>
<evidence type="ECO:0000256" key="2">
    <source>
        <dbReference type="ARBA" id="ARBA00012438"/>
    </source>
</evidence>
<dbReference type="InterPro" id="IPR008207">
    <property type="entry name" value="Sig_transdc_His_kin_Hpt_dom"/>
</dbReference>
<keyword evidence="4" id="KW-0808">Transferase</keyword>
<keyword evidence="8" id="KW-0175">Coiled coil</keyword>
<dbReference type="SUPFAM" id="SSF47226">
    <property type="entry name" value="Histidine-containing phosphotransfer domain, HPT domain"/>
    <property type="match status" value="1"/>
</dbReference>
<dbReference type="PANTHER" id="PTHR43395">
    <property type="entry name" value="SENSOR HISTIDINE KINASE CHEA"/>
    <property type="match status" value="1"/>
</dbReference>
<feature type="compositionally biased region" description="Basic residues" evidence="9">
    <location>
        <begin position="328"/>
        <end position="338"/>
    </location>
</feature>
<gene>
    <name evidence="12" type="ORF">KTT_06900</name>
</gene>
<dbReference type="Gene3D" id="3.40.50.2300">
    <property type="match status" value="1"/>
</dbReference>
<evidence type="ECO:0000259" key="11">
    <source>
        <dbReference type="PROSITE" id="PS50894"/>
    </source>
</evidence>
<comment type="caution">
    <text evidence="12">The sequence shown here is derived from an EMBL/GenBank/DDBJ whole genome shotgun (WGS) entry which is preliminary data.</text>
</comment>
<dbReference type="Gene3D" id="3.30.565.10">
    <property type="entry name" value="Histidine kinase-like ATPase, C-terminal domain"/>
    <property type="match status" value="1"/>
</dbReference>
<evidence type="ECO:0000259" key="10">
    <source>
        <dbReference type="PROSITE" id="PS50110"/>
    </source>
</evidence>
<sequence length="820" mass="92529">MNELLPPSNDDDVFDDKELSAEDLAVLQAFDAIVDWPLTPIEQSPITPHLSPASPHDEDEMLSIFQTEAEEDITRMRYVLQQFDKDTELKHARFVPLRRAGHKLRGTAAAMDFPVLSELSSHVEIICEQVEAGRLPAKTAYEALSQTVMVLELSLSQLLTTNQELNDELLLNDLTALYQELKIDLSLNLQQAPDTQALALPETIADKPPVEDELVDVRIPSQLLQDNAASAMPASKFIRVDTQRFTILEQHSEQWQEQRVKLENAQLQVDIALQELQTAQNHLQLLEQQLPLFLHNPRARAPLERSSGSSLVDRILHEASAQNESHSYRPHRTAHSRRIGSEKRTGAWDELDMEHYTEKDILVNSLKEAIADISICSQRVHSAYLQLHVLQDSSLDLANQVHKDMLLMRLAPLSTLVPRIQRVIALSALAQEYKVEFEVQGEQTEIDQEILEELSNPLIQLIRTCISDVQLATESTTTQQRIWLHATGSGNEITIEIGFSMPVAGGAVEAIHETMQQVKGEMEIQRNGANSLSFILHFPRSQGTAHCLLLRTGTQYVIVPLAQIQRVGERRRDKVDVLYHLHRLLGFPEAPTPPGQIHPVLLLVSDHTHDNTQMSIGVAVDEVVGEIQLVTRPLKPHLQRPGITGSAVDGQGRVLLMINLPELVKHYKQNTHVQIQQNFSHLNKDRQDYRKGQTEEPLILVADDAVYLRHSVIQTLKQANYRVLEARDGMEALEQLRTHQPGICLLDIEMPNLTGFDLLEVMRHDPRLADTRAIMLTSRSSDKHIQRAYELGAYGYLIKPVSREDMLIAITKVLQGSRDQ</sequence>
<keyword evidence="3 7" id="KW-0597">Phosphoprotein</keyword>
<dbReference type="SMART" id="SM00260">
    <property type="entry name" value="CheW"/>
    <property type="match status" value="1"/>
</dbReference>
<name>A0A401ZVA6_9CHLR</name>
<feature type="modified residue" description="4-aspartylphosphate" evidence="7">
    <location>
        <position position="747"/>
    </location>
</feature>
<dbReference type="EMBL" id="BIFR01000001">
    <property type="protein sequence ID" value="GCE10831.1"/>
    <property type="molecule type" value="Genomic_DNA"/>
</dbReference>
<evidence type="ECO:0000256" key="5">
    <source>
        <dbReference type="ARBA" id="ARBA00022777"/>
    </source>
</evidence>
<evidence type="ECO:0000256" key="6">
    <source>
        <dbReference type="PROSITE-ProRule" id="PRU00110"/>
    </source>
</evidence>
<dbReference type="InterPro" id="IPR001789">
    <property type="entry name" value="Sig_transdc_resp-reg_receiver"/>
</dbReference>
<keyword evidence="13" id="KW-1185">Reference proteome</keyword>
<evidence type="ECO:0000256" key="3">
    <source>
        <dbReference type="ARBA" id="ARBA00022553"/>
    </source>
</evidence>
<dbReference type="GO" id="GO:0006935">
    <property type="term" value="P:chemotaxis"/>
    <property type="evidence" value="ECO:0007669"/>
    <property type="project" value="InterPro"/>
</dbReference>
<reference evidence="13" key="1">
    <citation type="submission" date="2018-12" db="EMBL/GenBank/DDBJ databases">
        <title>Tengunoibacter tsumagoiensis gen. nov., sp. nov., Dictyobacter kobayashii sp. nov., D. alpinus sp. nov., and D. joshuensis sp. nov. and description of Dictyobacteraceae fam. nov. within the order Ktedonobacterales isolated from Tengu-no-mugimeshi.</title>
        <authorList>
            <person name="Wang C.M."/>
            <person name="Zheng Y."/>
            <person name="Sakai Y."/>
            <person name="Toyoda A."/>
            <person name="Minakuchi Y."/>
            <person name="Abe K."/>
            <person name="Yokota A."/>
            <person name="Yabe S."/>
        </authorList>
    </citation>
    <scope>NUCLEOTIDE SEQUENCE [LARGE SCALE GENOMIC DNA]</scope>
    <source>
        <strain evidence="13">Uno3</strain>
    </source>
</reference>
<feature type="coiled-coil region" evidence="8">
    <location>
        <begin position="248"/>
        <end position="289"/>
    </location>
</feature>
<evidence type="ECO:0000256" key="8">
    <source>
        <dbReference type="SAM" id="Coils"/>
    </source>
</evidence>
<dbReference type="AlphaFoldDB" id="A0A401ZVA6"/>
<dbReference type="PANTHER" id="PTHR43395:SF1">
    <property type="entry name" value="CHEMOTAXIS PROTEIN CHEA"/>
    <property type="match status" value="1"/>
</dbReference>
<keyword evidence="5" id="KW-0418">Kinase</keyword>
<evidence type="ECO:0000256" key="1">
    <source>
        <dbReference type="ARBA" id="ARBA00000085"/>
    </source>
</evidence>
<dbReference type="Pfam" id="PF01627">
    <property type="entry name" value="Hpt"/>
    <property type="match status" value="1"/>
</dbReference>
<feature type="domain" description="Response regulatory" evidence="10">
    <location>
        <begin position="698"/>
        <end position="814"/>
    </location>
</feature>
<feature type="region of interest" description="Disordered" evidence="9">
    <location>
        <begin position="322"/>
        <end position="341"/>
    </location>
</feature>
<dbReference type="GO" id="GO:0000160">
    <property type="term" value="P:phosphorelay signal transduction system"/>
    <property type="evidence" value="ECO:0007669"/>
    <property type="project" value="InterPro"/>
</dbReference>
<dbReference type="InterPro" id="IPR036890">
    <property type="entry name" value="HATPase_C_sf"/>
</dbReference>
<dbReference type="Gene3D" id="1.20.120.160">
    <property type="entry name" value="HPT domain"/>
    <property type="match status" value="1"/>
</dbReference>
<dbReference type="GO" id="GO:0004673">
    <property type="term" value="F:protein histidine kinase activity"/>
    <property type="evidence" value="ECO:0007669"/>
    <property type="project" value="UniProtKB-EC"/>
</dbReference>